<dbReference type="EMBL" id="BK014938">
    <property type="protein sequence ID" value="DAD83576.1"/>
    <property type="molecule type" value="Genomic_DNA"/>
</dbReference>
<sequence>MTVFCYSKILSSIYKIDVNLDPKKDCIKKFKEECVNRLNELGFNVDIFDISVCFSLDELPKYTRKKLLYNI</sequence>
<proteinExistence type="predicted"/>
<evidence type="ECO:0000313" key="1">
    <source>
        <dbReference type="EMBL" id="DAD83576.1"/>
    </source>
</evidence>
<name>A0A8S5MMW5_9CAUD</name>
<accession>A0A8S5MMW5</accession>
<organism evidence="1">
    <name type="scientific">Siphoviridae sp. ctxc31</name>
    <dbReference type="NCBI Taxonomy" id="2826520"/>
    <lineage>
        <taxon>Viruses</taxon>
        <taxon>Duplodnaviria</taxon>
        <taxon>Heunggongvirae</taxon>
        <taxon>Uroviricota</taxon>
        <taxon>Caudoviricetes</taxon>
    </lineage>
</organism>
<protein>
    <submittedName>
        <fullName evidence="1">Uncharacterized protein</fullName>
    </submittedName>
</protein>
<reference evidence="1" key="1">
    <citation type="journal article" date="2021" name="Proc. Natl. Acad. Sci. U.S.A.">
        <title>A Catalog of Tens of Thousands of Viruses from Human Metagenomes Reveals Hidden Associations with Chronic Diseases.</title>
        <authorList>
            <person name="Tisza M.J."/>
            <person name="Buck C.B."/>
        </authorList>
    </citation>
    <scope>NUCLEOTIDE SEQUENCE</scope>
    <source>
        <strain evidence="1">Ctxc31</strain>
    </source>
</reference>